<dbReference type="GeneID" id="94840664"/>
<reference evidence="1" key="1">
    <citation type="submission" date="2016-10" db="EMBL/GenBank/DDBJ databases">
        <authorList>
            <person name="Benchimol M."/>
            <person name="Almeida L.G."/>
            <person name="Vasconcelos A.T."/>
            <person name="Perreira-Neves A."/>
            <person name="Rosa I.A."/>
            <person name="Tasca T."/>
            <person name="Bogo M.R."/>
            <person name="de Souza W."/>
        </authorList>
    </citation>
    <scope>NUCLEOTIDE SEQUENCE [LARGE SCALE GENOMIC DNA]</scope>
    <source>
        <strain evidence="1">K</strain>
    </source>
</reference>
<name>A0A1J4K0B4_9EUKA</name>
<comment type="caution">
    <text evidence="1">The sequence shown here is derived from an EMBL/GenBank/DDBJ whole genome shotgun (WGS) entry which is preliminary data.</text>
</comment>
<dbReference type="RefSeq" id="XP_068357522.1">
    <property type="nucleotide sequence ID" value="XM_068505960.1"/>
</dbReference>
<gene>
    <name evidence="1" type="ORF">TRFO_28087</name>
</gene>
<dbReference type="AlphaFoldDB" id="A0A1J4K0B4"/>
<protein>
    <submittedName>
        <fullName evidence="1">Uncharacterized protein</fullName>
    </submittedName>
</protein>
<dbReference type="EMBL" id="MLAK01000794">
    <property type="protein sequence ID" value="OHT04386.1"/>
    <property type="molecule type" value="Genomic_DNA"/>
</dbReference>
<evidence type="ECO:0000313" key="1">
    <source>
        <dbReference type="EMBL" id="OHT04386.1"/>
    </source>
</evidence>
<sequence length="1025" mass="119980">MTDHSLNYENFPESFSPQSIHESLGQFFKGTIQSLIIDAPVSMNDFIYGAVLGGFRAEEAAYIYQQFNQNQHVFHTKFITSQKYDPINIPDILSPQQKVDNSHDFDEFFIFGQKDLEASFHLPYDVDITFDELDHILSSFSQIINDDCMDNFHYFKHFYTQMRAISAFSCKMYGPRLLPQHIHANFSILFQALNKFENLSTNRQQCDIDIVPIIFLIALLMVYLKQRQQFPHQFTNFSSFIDFIFLRNAYNSFLPNNDFLFEDVDFYFDDFFRNIDFILNNDLFTQREIAFFKCLHHLYIISHLQLDFRLFFGTNSEGVSTLNFRICQSSIIPHKFQNCKVLLIDISNQFLLRHSDFGIDTFYINDFHDQPEIPHVKNNPLYRSFLTVLLDPQNLMLTFKYIFSNITTTNNIFYSYSIDSSSPIDRFVILHYYPIFYNALQKYCATEENPYLSVLGCPGTGKSTMLFYIILRWFLEQNLIDSEGEFISTIIIIPNQKDSQLFFTLENNSTLIFGSMNDTSFNHSSNILISPEQGVVITFSLAGLSYQALDVSRTISTDYSHTLVIYDDYEKMNVNPKFKIFMLNSIGSKHVHKKQSQVEEQVYTPLPYDAEMKLIESLIGNKYSKQLFSEKSLLIGKNIRGCLCDGLSRDSLLDLIRNAIKTISFSQIESAITNPQSFPKLKVKGIPNIHSFIIQTTSYQPKIPELSLLSHCKLLKFIHLFNSNHSIFSSEIVFSKINGYLNIVKSFQRNTEFDFIPTMAFFQPLRSYCFEQNFHMDLQHANPIQFQLSPIYFSMKGQKKYQHIGSYLDSLIIINENQKQVFKFSKFSELFQDSNFVEDGVFYFQPSKVNYSCIDYAILEKNAKVVNLILLQITVGDTHNFNLYQFFKLYLIYYKFKSQHEHEWTISLKFLVVTDSMYFSFDNIFGYYHKIPQSALSRQNLIYTTYFQKIIDLPILYPDVSSEQTILFADSYLAQNPIMNQQTLVSTITKERSLYLKMKIIFSNITQRIPFFIARKEKYHESINS</sequence>
<keyword evidence="2" id="KW-1185">Reference proteome</keyword>
<accession>A0A1J4K0B4</accession>
<dbReference type="VEuPathDB" id="TrichDB:TRFO_28087"/>
<evidence type="ECO:0000313" key="2">
    <source>
        <dbReference type="Proteomes" id="UP000179807"/>
    </source>
</evidence>
<proteinExistence type="predicted"/>
<dbReference type="Proteomes" id="UP000179807">
    <property type="component" value="Unassembled WGS sequence"/>
</dbReference>
<organism evidence="1 2">
    <name type="scientific">Tritrichomonas foetus</name>
    <dbReference type="NCBI Taxonomy" id="1144522"/>
    <lineage>
        <taxon>Eukaryota</taxon>
        <taxon>Metamonada</taxon>
        <taxon>Parabasalia</taxon>
        <taxon>Tritrichomonadida</taxon>
        <taxon>Tritrichomonadidae</taxon>
        <taxon>Tritrichomonas</taxon>
    </lineage>
</organism>